<accession>A0A0A7AMS8</accession>
<reference evidence="1" key="1">
    <citation type="journal article" date="2014" name="Genome Biol. Evol.">
        <title>The mitochondrial genome of the glomeromycete Rhizophagus sp. DAOM 213198 reveals an unusual organization consisting of two circular chromosomes.</title>
        <authorList>
            <person name="Nadimi M."/>
            <person name="Stefani F.O."/>
            <person name="Hijri M."/>
        </authorList>
    </citation>
    <scope>NUCLEOTIDE SEQUENCE</scope>
    <source>
        <strain evidence="1">DAOM213198</strain>
    </source>
</reference>
<dbReference type="AlphaFoldDB" id="A0A0A7AMS8"/>
<protein>
    <submittedName>
        <fullName evidence="1">Plasmid related DNA polymerase</fullName>
    </submittedName>
</protein>
<name>A0A0A7AMS8_9GLOM</name>
<evidence type="ECO:0000313" key="1">
    <source>
        <dbReference type="EMBL" id="AHJ10965.1"/>
    </source>
</evidence>
<geneLocation type="mitochondrion" evidence="1"/>
<gene>
    <name evidence="1" type="primary">dpo</name>
</gene>
<sequence length="69" mass="7614">MCNSMPVGSPRLIDSNSYTDSFFGFVDCTVKSPINEYIGLLPVKWQGKLVCPGVTLTDLEGHFNTFPLD</sequence>
<dbReference type="EMBL" id="KF591215">
    <property type="protein sequence ID" value="AHJ10965.1"/>
    <property type="molecule type" value="Genomic_DNA"/>
</dbReference>
<proteinExistence type="predicted"/>
<keyword evidence="1" id="KW-0496">Mitochondrion</keyword>
<organism evidence="1">
    <name type="scientific">Rhizophagus sp. DAOM 213198</name>
    <dbReference type="NCBI Taxonomy" id="1417302"/>
    <lineage>
        <taxon>Eukaryota</taxon>
        <taxon>Fungi</taxon>
        <taxon>Fungi incertae sedis</taxon>
        <taxon>Mucoromycota</taxon>
        <taxon>Glomeromycotina</taxon>
        <taxon>Glomeromycetes</taxon>
        <taxon>Glomerales</taxon>
        <taxon>Glomeraceae</taxon>
        <taxon>Rhizophagus</taxon>
    </lineage>
</organism>